<dbReference type="Gene3D" id="3.20.100.30">
    <property type="entry name" value="VTC, catalytic tunnel domain"/>
    <property type="match status" value="1"/>
</dbReference>
<dbReference type="InterPro" id="IPR033469">
    <property type="entry name" value="CYTH-like_dom_sf"/>
</dbReference>
<dbReference type="CDD" id="cd07750">
    <property type="entry name" value="PolyPPase_VTC_like"/>
    <property type="match status" value="1"/>
</dbReference>
<dbReference type="OrthoDB" id="148766at2"/>
<dbReference type="EMBL" id="FOVH01000001">
    <property type="protein sequence ID" value="SFN30428.1"/>
    <property type="molecule type" value="Genomic_DNA"/>
</dbReference>
<feature type="domain" description="VTC" evidence="1">
    <location>
        <begin position="32"/>
        <end position="239"/>
    </location>
</feature>
<sequence>MTDTAALIGAAAARLPAIGLDGVLARSALQLRMDRKYILPARLAPELLDRIAGTHAVLEIGGLRTFRYTSTYFDTPGLLTYRQHVQDRRRRFKIRTRTYLDSDECMFEVKVNGARDATDKRRMPYDPACRTRITPPAEDFLWETLLAAYRMNPPAPLVSSATTSYRRLTLAQRRGTGRVTLDFGLVCTRPGARAWGRDDWLLVESKSAAVDAPADRLLRRMGARPVRISKYCLAVAVLYPGAVANPWHRVLRRCFDPADAVFDPAGHALDPAGPACGRGAGRSPAGVTPGR</sequence>
<dbReference type="Proteomes" id="UP000183413">
    <property type="component" value="Unassembled WGS sequence"/>
</dbReference>
<accession>A0A1I4XX24</accession>
<name>A0A1I4XX24_9ACTN</name>
<keyword evidence="3" id="KW-1185">Reference proteome</keyword>
<gene>
    <name evidence="2" type="ORF">SAMN04489713_1011073</name>
</gene>
<dbReference type="Pfam" id="PF09359">
    <property type="entry name" value="VTC"/>
    <property type="match status" value="1"/>
</dbReference>
<dbReference type="STRING" id="1993.SAMN04489713_1011073"/>
<dbReference type="eggNOG" id="COG2814">
    <property type="taxonomic scope" value="Bacteria"/>
</dbReference>
<reference evidence="2 3" key="1">
    <citation type="submission" date="2016-10" db="EMBL/GenBank/DDBJ databases">
        <authorList>
            <person name="de Groot N.N."/>
        </authorList>
    </citation>
    <scope>NUCLEOTIDE SEQUENCE [LARGE SCALE GENOMIC DNA]</scope>
    <source>
        <strain evidence="2 3">DSM 43067</strain>
    </source>
</reference>
<dbReference type="GO" id="GO:0006799">
    <property type="term" value="P:polyphosphate biosynthetic process"/>
    <property type="evidence" value="ECO:0007669"/>
    <property type="project" value="UniProtKB-ARBA"/>
</dbReference>
<evidence type="ECO:0000259" key="1">
    <source>
        <dbReference type="Pfam" id="PF09359"/>
    </source>
</evidence>
<evidence type="ECO:0000313" key="2">
    <source>
        <dbReference type="EMBL" id="SFN30428.1"/>
    </source>
</evidence>
<dbReference type="RefSeq" id="WP_075020038.1">
    <property type="nucleotide sequence ID" value="NZ_FOVH01000001.1"/>
</dbReference>
<dbReference type="InterPro" id="IPR042267">
    <property type="entry name" value="VTC_sf"/>
</dbReference>
<organism evidence="2 3">
    <name type="scientific">Actinomadura madurae</name>
    <dbReference type="NCBI Taxonomy" id="1993"/>
    <lineage>
        <taxon>Bacteria</taxon>
        <taxon>Bacillati</taxon>
        <taxon>Actinomycetota</taxon>
        <taxon>Actinomycetes</taxon>
        <taxon>Streptosporangiales</taxon>
        <taxon>Thermomonosporaceae</taxon>
        <taxon>Actinomadura</taxon>
    </lineage>
</organism>
<dbReference type="SUPFAM" id="SSF55154">
    <property type="entry name" value="CYTH-like phosphatases"/>
    <property type="match status" value="1"/>
</dbReference>
<protein>
    <submittedName>
        <fullName evidence="2">VTC domain-containing protein</fullName>
    </submittedName>
</protein>
<dbReference type="InterPro" id="IPR018966">
    <property type="entry name" value="VTC_domain"/>
</dbReference>
<dbReference type="InParanoid" id="A0A1I4XX24"/>
<proteinExistence type="predicted"/>
<evidence type="ECO:0000313" key="3">
    <source>
        <dbReference type="Proteomes" id="UP000183413"/>
    </source>
</evidence>
<dbReference type="AlphaFoldDB" id="A0A1I4XX24"/>